<feature type="region of interest" description="Disordered" evidence="7">
    <location>
        <begin position="236"/>
        <end position="282"/>
    </location>
</feature>
<reference evidence="10" key="1">
    <citation type="journal article" date="2017" name="bioRxiv">
        <title>Conservation of a gene cluster reveals novel cercosporin biosynthetic mechanisms and extends production to the genus Colletotrichum.</title>
        <authorList>
            <person name="de Jonge R."/>
            <person name="Ebert M.K."/>
            <person name="Huitt-Roehl C.R."/>
            <person name="Pal P."/>
            <person name="Suttle J.C."/>
            <person name="Spanner R.E."/>
            <person name="Neubauer J.D."/>
            <person name="Jurick W.M.II."/>
            <person name="Stott K.A."/>
            <person name="Secor G.A."/>
            <person name="Thomma B.P.H.J."/>
            <person name="Van de Peer Y."/>
            <person name="Townsend C.A."/>
            <person name="Bolton M.D."/>
        </authorList>
    </citation>
    <scope>NUCLEOTIDE SEQUENCE [LARGE SCALE GENOMIC DNA]</scope>
    <source>
        <strain evidence="10">CBS538.71</strain>
    </source>
</reference>
<dbReference type="SMART" id="SM00355">
    <property type="entry name" value="ZnF_C2H2"/>
    <property type="match status" value="2"/>
</dbReference>
<dbReference type="PANTHER" id="PTHR23215:SF0">
    <property type="entry name" value="BUB3-INTERACTING AND GLEBS MOTIF-CONTAINING PROTEIN ZNF207"/>
    <property type="match status" value="1"/>
</dbReference>
<dbReference type="PANTHER" id="PTHR23215">
    <property type="entry name" value="ZINC FINGER PROTEIN 207"/>
    <property type="match status" value="1"/>
</dbReference>
<gene>
    <name evidence="9" type="ORF">CBER1_09287</name>
</gene>
<evidence type="ECO:0000256" key="5">
    <source>
        <dbReference type="ARBA" id="ARBA00023242"/>
    </source>
</evidence>
<dbReference type="EMBL" id="PNEN01000457">
    <property type="protein sequence ID" value="PPJ58433.1"/>
    <property type="molecule type" value="Genomic_DNA"/>
</dbReference>
<evidence type="ECO:0000256" key="4">
    <source>
        <dbReference type="ARBA" id="ARBA00022833"/>
    </source>
</evidence>
<feature type="region of interest" description="Disordered" evidence="7">
    <location>
        <begin position="362"/>
        <end position="386"/>
    </location>
</feature>
<evidence type="ECO:0000256" key="7">
    <source>
        <dbReference type="SAM" id="MobiDB-lite"/>
    </source>
</evidence>
<keyword evidence="2" id="KW-0479">Metal-binding</keyword>
<comment type="caution">
    <text evidence="9">The sequence shown here is derived from an EMBL/GenBank/DDBJ whole genome shotgun (WGS) entry which is preliminary data.</text>
</comment>
<dbReference type="Proteomes" id="UP000237631">
    <property type="component" value="Unassembled WGS sequence"/>
</dbReference>
<evidence type="ECO:0000256" key="1">
    <source>
        <dbReference type="ARBA" id="ARBA00004123"/>
    </source>
</evidence>
<dbReference type="InterPro" id="IPR013087">
    <property type="entry name" value="Znf_C2H2_type"/>
</dbReference>
<dbReference type="STRING" id="357750.A0A2S6CFG5"/>
<accession>A0A2S6CFG5</accession>
<dbReference type="GO" id="GO:0005634">
    <property type="term" value="C:nucleus"/>
    <property type="evidence" value="ECO:0007669"/>
    <property type="project" value="UniProtKB-SubCell"/>
</dbReference>
<sequence length="489" mass="52890">MPKRKRMESLESVLARPACYYCDRDFDDLKILHDHQKARHFLCQAGNCNRKLGTVGGLRIHMHQVHKEELQEVPNAIEGRNNLALEIFGEFGAPEEWKEARTASVTQYYQGLARQHYLETGNPLPGQIPPEEASKPKRPRLEDEIASGSLKAQVQARKAAREAERAKAAAAAAAGGSLSTPPNGTMATPPSSVTAAAMPFHPSPFGAGPAPASLPQGSSPMNFTTPAVNSFIPPPHGQFLAPGHGLPPTPVPSNSGYQFSPQGSHPLPLHQPAPQPVSQPVVDEAAHKAHAVLQTNEFFASLGAPQQGDIAPNASAPTTPQPQGVAKPKSVAKGEDLKFSDKVSTWEEKRYRALGYHRNTDTAAGTTVGAPTDNATGTSGEDWVPDSRPIEEWSQEEVQMFNARVECATNESTVESPTNNVTDLFLAEMKAMIEEQEREFKIKLASDKAEEQAKIDAARRAKPANEACLSTNLPLRQQPRRENADSTSL</sequence>
<dbReference type="OrthoDB" id="1306014at2759"/>
<dbReference type="CDD" id="cd20908">
    <property type="entry name" value="SUF4-like"/>
    <property type="match status" value="1"/>
</dbReference>
<evidence type="ECO:0000259" key="8">
    <source>
        <dbReference type="PROSITE" id="PS50157"/>
    </source>
</evidence>
<keyword evidence="3 6" id="KW-0863">Zinc-finger</keyword>
<evidence type="ECO:0000256" key="6">
    <source>
        <dbReference type="PROSITE-ProRule" id="PRU00042"/>
    </source>
</evidence>
<dbReference type="GO" id="GO:0008270">
    <property type="term" value="F:zinc ion binding"/>
    <property type="evidence" value="ECO:0007669"/>
    <property type="project" value="UniProtKB-KW"/>
</dbReference>
<keyword evidence="4" id="KW-0862">Zinc</keyword>
<protein>
    <recommendedName>
        <fullName evidence="8">C2H2-type domain-containing protein</fullName>
    </recommendedName>
</protein>
<keyword evidence="10" id="KW-1185">Reference proteome</keyword>
<feature type="compositionally biased region" description="Polar residues" evidence="7">
    <location>
        <begin position="252"/>
        <end position="263"/>
    </location>
</feature>
<dbReference type="PROSITE" id="PS00028">
    <property type="entry name" value="ZINC_FINGER_C2H2_1"/>
    <property type="match status" value="1"/>
</dbReference>
<feature type="region of interest" description="Disordered" evidence="7">
    <location>
        <begin position="456"/>
        <end position="489"/>
    </location>
</feature>
<feature type="compositionally biased region" description="Basic and acidic residues" evidence="7">
    <location>
        <begin position="479"/>
        <end position="489"/>
    </location>
</feature>
<evidence type="ECO:0000313" key="9">
    <source>
        <dbReference type="EMBL" id="PPJ58433.1"/>
    </source>
</evidence>
<evidence type="ECO:0000256" key="3">
    <source>
        <dbReference type="ARBA" id="ARBA00022771"/>
    </source>
</evidence>
<keyword evidence="5" id="KW-0539">Nucleus</keyword>
<dbReference type="PROSITE" id="PS50157">
    <property type="entry name" value="ZINC_FINGER_C2H2_2"/>
    <property type="match status" value="1"/>
</dbReference>
<comment type="subcellular location">
    <subcellularLocation>
        <location evidence="1">Nucleus</location>
    </subcellularLocation>
</comment>
<evidence type="ECO:0000256" key="2">
    <source>
        <dbReference type="ARBA" id="ARBA00022723"/>
    </source>
</evidence>
<dbReference type="AlphaFoldDB" id="A0A2S6CFG5"/>
<feature type="compositionally biased region" description="Basic and acidic residues" evidence="7">
    <location>
        <begin position="132"/>
        <end position="143"/>
    </location>
</feature>
<feature type="region of interest" description="Disordered" evidence="7">
    <location>
        <begin position="119"/>
        <end position="163"/>
    </location>
</feature>
<name>A0A2S6CFG5_9PEZI</name>
<organism evidence="9 10">
    <name type="scientific">Cercospora berteroae</name>
    <dbReference type="NCBI Taxonomy" id="357750"/>
    <lineage>
        <taxon>Eukaryota</taxon>
        <taxon>Fungi</taxon>
        <taxon>Dikarya</taxon>
        <taxon>Ascomycota</taxon>
        <taxon>Pezizomycotina</taxon>
        <taxon>Dothideomycetes</taxon>
        <taxon>Dothideomycetidae</taxon>
        <taxon>Mycosphaerellales</taxon>
        <taxon>Mycosphaerellaceae</taxon>
        <taxon>Cercospora</taxon>
    </lineage>
</organism>
<feature type="domain" description="C2H2-type" evidence="8">
    <location>
        <begin position="41"/>
        <end position="71"/>
    </location>
</feature>
<evidence type="ECO:0000313" key="10">
    <source>
        <dbReference type="Proteomes" id="UP000237631"/>
    </source>
</evidence>
<proteinExistence type="predicted"/>
<feature type="region of interest" description="Disordered" evidence="7">
    <location>
        <begin position="304"/>
        <end position="334"/>
    </location>
</feature>